<dbReference type="GO" id="GO:0003677">
    <property type="term" value="F:DNA binding"/>
    <property type="evidence" value="ECO:0007669"/>
    <property type="project" value="InterPro"/>
</dbReference>
<keyword evidence="1" id="KW-1133">Transmembrane helix</keyword>
<dbReference type="AlphaFoldDB" id="M6VZ05"/>
<dbReference type="Pfam" id="PF02371">
    <property type="entry name" value="Transposase_20"/>
    <property type="match status" value="1"/>
</dbReference>
<accession>M6VZ05</accession>
<dbReference type="InterPro" id="IPR047650">
    <property type="entry name" value="Transpos_IS110"/>
</dbReference>
<dbReference type="GO" id="GO:0004803">
    <property type="term" value="F:transposase activity"/>
    <property type="evidence" value="ECO:0007669"/>
    <property type="project" value="InterPro"/>
</dbReference>
<keyword evidence="1" id="KW-0812">Transmembrane</keyword>
<proteinExistence type="predicted"/>
<organism evidence="3 4">
    <name type="scientific">Leptospira borgpetersenii serovar Pomona str. 200901868</name>
    <dbReference type="NCBI Taxonomy" id="1192866"/>
    <lineage>
        <taxon>Bacteria</taxon>
        <taxon>Pseudomonadati</taxon>
        <taxon>Spirochaetota</taxon>
        <taxon>Spirochaetia</taxon>
        <taxon>Leptospirales</taxon>
        <taxon>Leptospiraceae</taxon>
        <taxon>Leptospira</taxon>
    </lineage>
</organism>
<evidence type="ECO:0000313" key="3">
    <source>
        <dbReference type="EMBL" id="EMO62015.1"/>
    </source>
</evidence>
<name>M6VZ05_LEPBO</name>
<gene>
    <name evidence="3" type="ORF">LEP1GSC133_2419</name>
</gene>
<keyword evidence="1" id="KW-0472">Membrane</keyword>
<comment type="caution">
    <text evidence="3">The sequence shown here is derived from an EMBL/GenBank/DDBJ whole genome shotgun (WGS) entry which is preliminary data.</text>
</comment>
<evidence type="ECO:0000259" key="2">
    <source>
        <dbReference type="Pfam" id="PF02371"/>
    </source>
</evidence>
<dbReference type="Proteomes" id="UP000012159">
    <property type="component" value="Unassembled WGS sequence"/>
</dbReference>
<sequence length="127" mass="14787">MEQNLKLIEEEIKETLKKNKAYVQTILSMPGIDMITSLAIMSYMVIANDSLRLNKPLTRRSVPRIDISGNSTYYGRIVSRGCHSIRRVIVQVAWSLVRCQYGGRIKEFYKRLLLHIERVENKQNKMS</sequence>
<dbReference type="GO" id="GO:0006313">
    <property type="term" value="P:DNA transposition"/>
    <property type="evidence" value="ECO:0007669"/>
    <property type="project" value="InterPro"/>
</dbReference>
<evidence type="ECO:0000256" key="1">
    <source>
        <dbReference type="SAM" id="Phobius"/>
    </source>
</evidence>
<dbReference type="PANTHER" id="PTHR33055">
    <property type="entry name" value="TRANSPOSASE FOR INSERTION SEQUENCE ELEMENT IS1111A"/>
    <property type="match status" value="1"/>
</dbReference>
<evidence type="ECO:0000313" key="4">
    <source>
        <dbReference type="Proteomes" id="UP000012159"/>
    </source>
</evidence>
<dbReference type="PANTHER" id="PTHR33055:SF3">
    <property type="entry name" value="PUTATIVE TRANSPOSASE FOR IS117-RELATED"/>
    <property type="match status" value="1"/>
</dbReference>
<feature type="domain" description="Transposase IS116/IS110/IS902 C-terminal" evidence="2">
    <location>
        <begin position="24"/>
        <end position="109"/>
    </location>
</feature>
<feature type="transmembrane region" description="Helical" evidence="1">
    <location>
        <begin position="21"/>
        <end position="46"/>
    </location>
</feature>
<dbReference type="EMBL" id="AKWF02000089">
    <property type="protein sequence ID" value="EMO62015.1"/>
    <property type="molecule type" value="Genomic_DNA"/>
</dbReference>
<protein>
    <submittedName>
        <fullName evidence="3">Transposase, IS116/IS110/IS902 family</fullName>
    </submittedName>
</protein>
<dbReference type="InterPro" id="IPR003346">
    <property type="entry name" value="Transposase_20"/>
</dbReference>
<reference evidence="3 4" key="1">
    <citation type="submission" date="2013-01" db="EMBL/GenBank/DDBJ databases">
        <authorList>
            <person name="Harkins D.M."/>
            <person name="Durkin A.S."/>
            <person name="Brinkac L.M."/>
            <person name="Haft D.H."/>
            <person name="Selengut J.D."/>
            <person name="Sanka R."/>
            <person name="DePew J."/>
            <person name="Purushe J."/>
            <person name="Picardeau M."/>
            <person name="Werts C."/>
            <person name="Goarant C."/>
            <person name="Vinetz J.M."/>
            <person name="Sutton G.G."/>
            <person name="Nierman W.C."/>
            <person name="Fouts D.E."/>
        </authorList>
    </citation>
    <scope>NUCLEOTIDE SEQUENCE [LARGE SCALE GENOMIC DNA]</scope>
    <source>
        <strain evidence="3 4">200901868</strain>
    </source>
</reference>